<feature type="compositionally biased region" description="Polar residues" evidence="1">
    <location>
        <begin position="321"/>
        <end position="338"/>
    </location>
</feature>
<reference evidence="2 3" key="1">
    <citation type="submission" date="2014-04" db="EMBL/GenBank/DDBJ databases">
        <authorList>
            <consortium name="International Citrus Genome Consortium"/>
            <person name="Gmitter F."/>
            <person name="Chen C."/>
            <person name="Farmerie W."/>
            <person name="Harkins T."/>
            <person name="Desany B."/>
            <person name="Mohiuddin M."/>
            <person name="Kodira C."/>
            <person name="Borodovsky M."/>
            <person name="Lomsadze A."/>
            <person name="Burns P."/>
            <person name="Jenkins J."/>
            <person name="Prochnik S."/>
            <person name="Shu S."/>
            <person name="Chapman J."/>
            <person name="Pitluck S."/>
            <person name="Schmutz J."/>
            <person name="Rokhsar D."/>
        </authorList>
    </citation>
    <scope>NUCLEOTIDE SEQUENCE</scope>
</reference>
<evidence type="ECO:0008006" key="4">
    <source>
        <dbReference type="Google" id="ProtNLM"/>
    </source>
</evidence>
<evidence type="ECO:0000313" key="2">
    <source>
        <dbReference type="EMBL" id="KDO83066.1"/>
    </source>
</evidence>
<dbReference type="PANTHER" id="PTHR33167">
    <property type="entry name" value="TRANSCRIPTION FACTOR, PUTATIVE (DUF863)-RELATED"/>
    <property type="match status" value="1"/>
</dbReference>
<dbReference type="Proteomes" id="UP000027120">
    <property type="component" value="Unassembled WGS sequence"/>
</dbReference>
<dbReference type="InterPro" id="IPR008581">
    <property type="entry name" value="DUF863_pln"/>
</dbReference>
<dbReference type="Pfam" id="PF05904">
    <property type="entry name" value="DUF863"/>
    <property type="match status" value="1"/>
</dbReference>
<sequence length="1098" mass="121789">MGTKVQCKSYLPGYYSMRDLNQDSTSWPLYYGDKTLTNGQYYNGFLPRAVTDSYSEYDKDVVKRTMLEHEAIFKDQVYELHRLYRIQIDLMDEVKRKELHKNQMAVESSLSSSPLNSQITSEDARKWQIPSFPLANSVCARPSISGIEDIHSPLSSIKGSSTQARPVPFQNGGSSKEVELLDSRPSKVRRKMIDLQLPADAYIDTEEEAHCRDETKSATSSYLPNGSQKIAAESGVKLYVGDSENIGCQKEVLRSDSYLSRTNGLADLNEPIPTEETNTSGYLDLLGCAPTDRETKDHELSAKLKSQLPRLLKEVSRNSHLESSNGSSKNRHLQNNENGRGWFSPMFEAGPSKSVSQGLQNEKSPISSQPIQVLFNKAQEHPPFLLTDQSKVDLWRERTIHGLEVSEKNRDISNNNLPESIVASSIPSSYPVASSSDLFNSWSHSASTWEKPRSCLNEKSISVQTLPFLNSSDTLTRNSHTSAQSYGIFGDGWHLNRNSRPNLSLESELPKQNGFYQRSSSGSKEPLVPVPSISYNYVNYGNNNHFASENVITHGSAKLCNGSSSTDMKAAKDVSLNVVLSNRLQDSVPQRNVEVEDEGRKQEDPVAILPWLRAKPYSKNEGTNTERDLNAGDLSFLQSSLNQSVNKNETGSSQMFAQKLKSGSGSNNVEASRVERNDFSSSRKILGFPFLEKPHISANESSSLTSPSVSVPPTSEVEVEENKKNRVLDINLPFDAAVPDLSQQGATEALVLIEKKSDVRVAGFRHEIDLNSCVSEDEASFMPAAPSSNVKTSGIDLEAPIVPETEEMVISGEESPEKALKVPLQQRKTELVHDDDVARAAAEAIVWISSSASQIRLDDATCNSSEASIKDPLNWFVEIISSCGDDIMRKFDAALRGKDGEDNGDSSSEELDYFESMTLKLTETKEEDYMPQPLVPENLKFEETGTTVLPNRPRKGQARRGRQRRDFQRDILPGLASLSRHEVTEDLQTFGGMMRATGHSWSALTRRNSTRNGSARGRRRAVVSPPPPTPATIACSPLVQQLVNIEVVALDDKSLTGWGKTTRRPRRQRCPAEMWQLSGSACPTYAFIIIEGNILLRK</sequence>
<protein>
    <recommendedName>
        <fullName evidence="4">DUF863 domain-containing protein</fullName>
    </recommendedName>
</protein>
<dbReference type="AlphaFoldDB" id="A0A067H685"/>
<dbReference type="STRING" id="2711.A0A067H685"/>
<proteinExistence type="predicted"/>
<organism evidence="2 3">
    <name type="scientific">Citrus sinensis</name>
    <name type="common">Sweet orange</name>
    <name type="synonym">Citrus aurantium var. sinensis</name>
    <dbReference type="NCBI Taxonomy" id="2711"/>
    <lineage>
        <taxon>Eukaryota</taxon>
        <taxon>Viridiplantae</taxon>
        <taxon>Streptophyta</taxon>
        <taxon>Embryophyta</taxon>
        <taxon>Tracheophyta</taxon>
        <taxon>Spermatophyta</taxon>
        <taxon>Magnoliopsida</taxon>
        <taxon>eudicotyledons</taxon>
        <taxon>Gunneridae</taxon>
        <taxon>Pentapetalae</taxon>
        <taxon>rosids</taxon>
        <taxon>malvids</taxon>
        <taxon>Sapindales</taxon>
        <taxon>Rutaceae</taxon>
        <taxon>Aurantioideae</taxon>
        <taxon>Citrus</taxon>
    </lineage>
</organism>
<feature type="compositionally biased region" description="Polar residues" evidence="1">
    <location>
        <begin position="353"/>
        <end position="366"/>
    </location>
</feature>
<keyword evidence="3" id="KW-1185">Reference proteome</keyword>
<feature type="region of interest" description="Disordered" evidence="1">
    <location>
        <begin position="699"/>
        <end position="720"/>
    </location>
</feature>
<name>A0A067H685_CITSI</name>
<dbReference type="EMBL" id="KK784875">
    <property type="protein sequence ID" value="KDO83066.1"/>
    <property type="molecule type" value="Genomic_DNA"/>
</dbReference>
<feature type="region of interest" description="Disordered" evidence="1">
    <location>
        <begin position="1007"/>
        <end position="1029"/>
    </location>
</feature>
<evidence type="ECO:0000313" key="3">
    <source>
        <dbReference type="Proteomes" id="UP000027120"/>
    </source>
</evidence>
<evidence type="ECO:0000256" key="1">
    <source>
        <dbReference type="SAM" id="MobiDB-lite"/>
    </source>
</evidence>
<dbReference type="PANTHER" id="PTHR33167:SF4">
    <property type="entry name" value="TRANSCRIPTION FACTOR, PUTATIVE (DUF863)-RELATED"/>
    <property type="match status" value="1"/>
</dbReference>
<feature type="compositionally biased region" description="Low complexity" evidence="1">
    <location>
        <begin position="700"/>
        <end position="716"/>
    </location>
</feature>
<feature type="region of interest" description="Disordered" evidence="1">
    <location>
        <begin position="156"/>
        <end position="176"/>
    </location>
</feature>
<accession>A0A067H685</accession>
<gene>
    <name evidence="2" type="ORF">CISIN_1g001332mg</name>
</gene>
<feature type="region of interest" description="Disordered" evidence="1">
    <location>
        <begin position="316"/>
        <end position="366"/>
    </location>
</feature>